<protein>
    <submittedName>
        <fullName evidence="2">Transposase</fullName>
    </submittedName>
</protein>
<evidence type="ECO:0000259" key="1">
    <source>
        <dbReference type="Pfam" id="PF13358"/>
    </source>
</evidence>
<accession>A0ABT2USK5</accession>
<dbReference type="RefSeq" id="WP_262688404.1">
    <property type="nucleotide sequence ID" value="NZ_JAOQIO010000123.1"/>
</dbReference>
<comment type="caution">
    <text evidence="2">The sequence shown here is derived from an EMBL/GenBank/DDBJ whole genome shotgun (WGS) entry which is preliminary data.</text>
</comment>
<keyword evidence="3" id="KW-1185">Reference proteome</keyword>
<evidence type="ECO:0000313" key="2">
    <source>
        <dbReference type="EMBL" id="MCU6797658.1"/>
    </source>
</evidence>
<gene>
    <name evidence="2" type="ORF">OB236_36600</name>
</gene>
<name>A0ABT2USK5_9BACL</name>
<proteinExistence type="predicted"/>
<dbReference type="InterPro" id="IPR038717">
    <property type="entry name" value="Tc1-like_DDE_dom"/>
</dbReference>
<dbReference type="Pfam" id="PF13358">
    <property type="entry name" value="DDE_3"/>
    <property type="match status" value="1"/>
</dbReference>
<organism evidence="2 3">
    <name type="scientific">Paenibacillus baimaensis</name>
    <dbReference type="NCBI Taxonomy" id="2982185"/>
    <lineage>
        <taxon>Bacteria</taxon>
        <taxon>Bacillati</taxon>
        <taxon>Bacillota</taxon>
        <taxon>Bacilli</taxon>
        <taxon>Bacillales</taxon>
        <taxon>Paenibacillaceae</taxon>
        <taxon>Paenibacillus</taxon>
    </lineage>
</organism>
<dbReference type="Proteomes" id="UP001652445">
    <property type="component" value="Unassembled WGS sequence"/>
</dbReference>
<dbReference type="EMBL" id="JAOQIO010000123">
    <property type="protein sequence ID" value="MCU6797658.1"/>
    <property type="molecule type" value="Genomic_DNA"/>
</dbReference>
<reference evidence="2 3" key="1">
    <citation type="submission" date="2022-09" db="EMBL/GenBank/DDBJ databases">
        <authorList>
            <person name="Han X.L."/>
            <person name="Wang Q."/>
            <person name="Lu T."/>
        </authorList>
    </citation>
    <scope>NUCLEOTIDE SEQUENCE [LARGE SCALE GENOMIC DNA]</scope>
    <source>
        <strain evidence="2 3">WQ 127069</strain>
    </source>
</reference>
<evidence type="ECO:0000313" key="3">
    <source>
        <dbReference type="Proteomes" id="UP001652445"/>
    </source>
</evidence>
<feature type="domain" description="Tc1-like transposase DDE" evidence="1">
    <location>
        <begin position="1"/>
        <end position="50"/>
    </location>
</feature>
<sequence>MFAAINYETGHVIHREEEKFTVNVFQRFLDDILQSNPEGQIVIVLDNARTTSRR</sequence>